<dbReference type="InterPro" id="IPR005467">
    <property type="entry name" value="His_kinase_dom"/>
</dbReference>
<sequence>MESLHHNEQQTASIIDALPDAVMLYLPMYGDEGTLSPVDFQFCYCNDEIVRLLGVSRELLIGQTIRTTNLSAPEVREHFFQQLCAVWSQDIRQTESYYHPQLDKHLESVRSKALGGVISITRDRTREVKSEASLLEQERKFRTIIDTSTDGVMLMEPVRTGNVITDFRVTFCNQFALEIGRMPAHCLGATLLGMFPQLRASEQFELHRQVVETGEPARFETAFHDVDGRSFGWFIVSLTWADDVLISRFTDIAYKKKHEEEIEAQRDLLDGILNASLSAVFAAELLRDEQGRPQDFRIIKVNAAFTRINTVTAERAEGNLFLSLFPATRPAGIFDAYCRVVEDQQPYETEFFYNGEGIDGAFEVKAVPWGENGIVVSFSDVTERHRITRKVEQAAEYLQQVIDVAPTGILTLSPVRDDAGAIVDFRFKAVNRVLAAYVGQEPQALIGDLHEKWFPGYRANGAFAIYKEIAEQGGEKRFERYYRDERIEVWLDVTAKHVDGDVLISFHDFSPLKRLQLQLESVVEQLRRSNEDLEEFAYAASHDLQEPLRKIVIFASNLRESLAGHLSGQQQRSFERMEEAARRMRTLIDDLLSFSRFGKKNDSEFGPVDLNALLEQVVQDLEAPIQETGARLSVATLPVIQGDKRQLHQMLQNLLGNAVKYRKPDTAPEVEIGYRLVAPGDEVMARFPSAPVQPHHLVTIRDNGIGFEQQYAERIFKVFQRLHGNAEYRGTGVGLAIVKKVVESHNGQITAVGEPGVGATFYLLFAAGV</sequence>
<dbReference type="Gene3D" id="1.10.287.130">
    <property type="match status" value="1"/>
</dbReference>
<organism evidence="7 8">
    <name type="scientific">Flaviaesturariibacter amylovorans</name>
    <dbReference type="NCBI Taxonomy" id="1084520"/>
    <lineage>
        <taxon>Bacteria</taxon>
        <taxon>Pseudomonadati</taxon>
        <taxon>Bacteroidota</taxon>
        <taxon>Chitinophagia</taxon>
        <taxon>Chitinophagales</taxon>
        <taxon>Chitinophagaceae</taxon>
        <taxon>Flaviaestuariibacter</taxon>
    </lineage>
</organism>
<dbReference type="InterPro" id="IPR052162">
    <property type="entry name" value="Sensor_kinase/Photoreceptor"/>
</dbReference>
<evidence type="ECO:0000256" key="3">
    <source>
        <dbReference type="ARBA" id="ARBA00022553"/>
    </source>
</evidence>
<name>A0ABP8HSI2_9BACT</name>
<evidence type="ECO:0000256" key="1">
    <source>
        <dbReference type="ARBA" id="ARBA00000085"/>
    </source>
</evidence>
<keyword evidence="4" id="KW-0808">Transferase</keyword>
<dbReference type="Proteomes" id="UP001501725">
    <property type="component" value="Unassembled WGS sequence"/>
</dbReference>
<dbReference type="Pfam" id="PF08448">
    <property type="entry name" value="PAS_4"/>
    <property type="match status" value="1"/>
</dbReference>
<keyword evidence="3" id="KW-0597">Phosphoprotein</keyword>
<comment type="catalytic activity">
    <reaction evidence="1">
        <text>ATP + protein L-histidine = ADP + protein N-phospho-L-histidine.</text>
        <dbReference type="EC" id="2.7.13.3"/>
    </reaction>
</comment>
<proteinExistence type="predicted"/>
<evidence type="ECO:0000313" key="7">
    <source>
        <dbReference type="EMBL" id="GAA4343602.1"/>
    </source>
</evidence>
<dbReference type="SMART" id="SM00388">
    <property type="entry name" value="HisKA"/>
    <property type="match status" value="1"/>
</dbReference>
<dbReference type="Gene3D" id="3.30.450.20">
    <property type="entry name" value="PAS domain"/>
    <property type="match status" value="4"/>
</dbReference>
<dbReference type="EMBL" id="BAABGY010000018">
    <property type="protein sequence ID" value="GAA4343602.1"/>
    <property type="molecule type" value="Genomic_DNA"/>
</dbReference>
<accession>A0ABP8HSI2</accession>
<dbReference type="PANTHER" id="PTHR43304">
    <property type="entry name" value="PHYTOCHROME-LIKE PROTEIN CPH1"/>
    <property type="match status" value="1"/>
</dbReference>
<evidence type="ECO:0000256" key="2">
    <source>
        <dbReference type="ARBA" id="ARBA00012438"/>
    </source>
</evidence>
<gene>
    <name evidence="7" type="ORF">GCM10023184_43960</name>
</gene>
<evidence type="ECO:0000256" key="5">
    <source>
        <dbReference type="ARBA" id="ARBA00022777"/>
    </source>
</evidence>
<keyword evidence="5" id="KW-0418">Kinase</keyword>
<evidence type="ECO:0000313" key="8">
    <source>
        <dbReference type="Proteomes" id="UP001501725"/>
    </source>
</evidence>
<dbReference type="InterPro" id="IPR000014">
    <property type="entry name" value="PAS"/>
</dbReference>
<dbReference type="Pfam" id="PF13188">
    <property type="entry name" value="PAS_8"/>
    <property type="match status" value="2"/>
</dbReference>
<dbReference type="RefSeq" id="WP_345258144.1">
    <property type="nucleotide sequence ID" value="NZ_BAABGY010000018.1"/>
</dbReference>
<dbReference type="InterPro" id="IPR036890">
    <property type="entry name" value="HATPase_C_sf"/>
</dbReference>
<reference evidence="8" key="1">
    <citation type="journal article" date="2019" name="Int. J. Syst. Evol. Microbiol.">
        <title>The Global Catalogue of Microorganisms (GCM) 10K type strain sequencing project: providing services to taxonomists for standard genome sequencing and annotation.</title>
        <authorList>
            <consortium name="The Broad Institute Genomics Platform"/>
            <consortium name="The Broad Institute Genome Sequencing Center for Infectious Disease"/>
            <person name="Wu L."/>
            <person name="Ma J."/>
        </authorList>
    </citation>
    <scope>NUCLEOTIDE SEQUENCE [LARGE SCALE GENOMIC DNA]</scope>
    <source>
        <strain evidence="8">JCM 17919</strain>
    </source>
</reference>
<dbReference type="InterPro" id="IPR013656">
    <property type="entry name" value="PAS_4"/>
</dbReference>
<dbReference type="InterPro" id="IPR004358">
    <property type="entry name" value="Sig_transdc_His_kin-like_C"/>
</dbReference>
<protein>
    <recommendedName>
        <fullName evidence="2">histidine kinase</fullName>
        <ecNumber evidence="2">2.7.13.3</ecNumber>
    </recommendedName>
</protein>
<dbReference type="EC" id="2.7.13.3" evidence="2"/>
<comment type="caution">
    <text evidence="7">The sequence shown here is derived from an EMBL/GenBank/DDBJ whole genome shotgun (WGS) entry which is preliminary data.</text>
</comment>
<dbReference type="SMART" id="SM00387">
    <property type="entry name" value="HATPase_c"/>
    <property type="match status" value="1"/>
</dbReference>
<evidence type="ECO:0000256" key="4">
    <source>
        <dbReference type="ARBA" id="ARBA00022679"/>
    </source>
</evidence>
<dbReference type="Pfam" id="PF02518">
    <property type="entry name" value="HATPase_c"/>
    <property type="match status" value="1"/>
</dbReference>
<dbReference type="PRINTS" id="PR00344">
    <property type="entry name" value="BCTRLSENSOR"/>
</dbReference>
<dbReference type="InterPro" id="IPR003661">
    <property type="entry name" value="HisK_dim/P_dom"/>
</dbReference>
<dbReference type="Gene3D" id="3.30.565.10">
    <property type="entry name" value="Histidine kinase-like ATPase, C-terminal domain"/>
    <property type="match status" value="1"/>
</dbReference>
<dbReference type="SUPFAM" id="SSF55785">
    <property type="entry name" value="PYP-like sensor domain (PAS domain)"/>
    <property type="match status" value="4"/>
</dbReference>
<dbReference type="InterPro" id="IPR003594">
    <property type="entry name" value="HATPase_dom"/>
</dbReference>
<evidence type="ECO:0000259" key="6">
    <source>
        <dbReference type="PROSITE" id="PS50109"/>
    </source>
</evidence>
<dbReference type="Pfam" id="PF00512">
    <property type="entry name" value="HisKA"/>
    <property type="match status" value="1"/>
</dbReference>
<feature type="domain" description="Histidine kinase" evidence="6">
    <location>
        <begin position="539"/>
        <end position="769"/>
    </location>
</feature>
<keyword evidence="8" id="KW-1185">Reference proteome</keyword>
<dbReference type="InterPro" id="IPR036097">
    <property type="entry name" value="HisK_dim/P_sf"/>
</dbReference>
<dbReference type="SUPFAM" id="SSF47384">
    <property type="entry name" value="Homodimeric domain of signal transducing histidine kinase"/>
    <property type="match status" value="1"/>
</dbReference>
<dbReference type="CDD" id="cd00082">
    <property type="entry name" value="HisKA"/>
    <property type="match status" value="1"/>
</dbReference>
<dbReference type="SUPFAM" id="SSF55874">
    <property type="entry name" value="ATPase domain of HSP90 chaperone/DNA topoisomerase II/histidine kinase"/>
    <property type="match status" value="1"/>
</dbReference>
<dbReference type="PANTHER" id="PTHR43304:SF1">
    <property type="entry name" value="PAC DOMAIN-CONTAINING PROTEIN"/>
    <property type="match status" value="1"/>
</dbReference>
<dbReference type="PROSITE" id="PS50109">
    <property type="entry name" value="HIS_KIN"/>
    <property type="match status" value="1"/>
</dbReference>
<dbReference type="InterPro" id="IPR035965">
    <property type="entry name" value="PAS-like_dom_sf"/>
</dbReference>